<dbReference type="SUPFAM" id="SSF46894">
    <property type="entry name" value="C-terminal effector domain of the bipartite response regulators"/>
    <property type="match status" value="1"/>
</dbReference>
<proteinExistence type="inferred from homology"/>
<feature type="domain" description="OmpR/PhoB-type" evidence="4">
    <location>
        <begin position="1"/>
        <end position="90"/>
    </location>
</feature>
<reference evidence="5 6" key="1">
    <citation type="journal article" date="2012" name="J. Bacteriol.">
        <title>Genome Sequence of Gallaecimonas xiamenensis Type Strain 3-C-1.</title>
        <authorList>
            <person name="Lai Q."/>
            <person name="Wang L."/>
            <person name="Wang W."/>
            <person name="Shao Z."/>
        </authorList>
    </citation>
    <scope>NUCLEOTIDE SEQUENCE [LARGE SCALE GENOMIC DNA]</scope>
    <source>
        <strain evidence="5 6">3-C-1</strain>
    </source>
</reference>
<dbReference type="AlphaFoldDB" id="K2JK80"/>
<dbReference type="EMBL" id="AMRI01000019">
    <property type="protein sequence ID" value="EKE70969.1"/>
    <property type="molecule type" value="Genomic_DNA"/>
</dbReference>
<name>K2JK80_9GAMM</name>
<dbReference type="PANTHER" id="PTHR36842">
    <property type="entry name" value="PROTEIN TOLB HOMOLOG"/>
    <property type="match status" value="1"/>
</dbReference>
<dbReference type="Pfam" id="PF07676">
    <property type="entry name" value="PD40"/>
    <property type="match status" value="4"/>
</dbReference>
<evidence type="ECO:0000256" key="1">
    <source>
        <dbReference type="ARBA" id="ARBA00009820"/>
    </source>
</evidence>
<protein>
    <submittedName>
        <fullName evidence="5">Transcriptional regulatory protein-like</fullName>
    </submittedName>
</protein>
<dbReference type="Gene3D" id="1.10.10.10">
    <property type="entry name" value="Winged helix-like DNA-binding domain superfamily/Winged helix DNA-binding domain"/>
    <property type="match status" value="1"/>
</dbReference>
<dbReference type="InterPro" id="IPR036388">
    <property type="entry name" value="WH-like_DNA-bd_sf"/>
</dbReference>
<evidence type="ECO:0000313" key="6">
    <source>
        <dbReference type="Proteomes" id="UP000006755"/>
    </source>
</evidence>
<keyword evidence="2 3" id="KW-0238">DNA-binding</keyword>
<accession>K2JK80</accession>
<dbReference type="PANTHER" id="PTHR36842:SF1">
    <property type="entry name" value="PROTEIN TOLB"/>
    <property type="match status" value="1"/>
</dbReference>
<keyword evidence="6" id="KW-1185">Reference proteome</keyword>
<dbReference type="STRING" id="745411.B3C1_13274"/>
<dbReference type="Gene3D" id="2.120.10.30">
    <property type="entry name" value="TolB, C-terminal domain"/>
    <property type="match status" value="3"/>
</dbReference>
<dbReference type="GO" id="GO:0000160">
    <property type="term" value="P:phosphorelay signal transduction system"/>
    <property type="evidence" value="ECO:0007669"/>
    <property type="project" value="InterPro"/>
</dbReference>
<dbReference type="GO" id="GO:0006355">
    <property type="term" value="P:regulation of DNA-templated transcription"/>
    <property type="evidence" value="ECO:0007669"/>
    <property type="project" value="InterPro"/>
</dbReference>
<dbReference type="InterPro" id="IPR001867">
    <property type="entry name" value="OmpR/PhoB-type_DNA-bd"/>
</dbReference>
<feature type="DNA-binding region" description="OmpR/PhoB-type" evidence="3">
    <location>
        <begin position="1"/>
        <end position="90"/>
    </location>
</feature>
<dbReference type="InterPro" id="IPR011042">
    <property type="entry name" value="6-blade_b-propeller_TolB-like"/>
</dbReference>
<sequence length="685" mass="77522">MVRPGLHLISKDGQEITLEPRAMAILTLLARHAGEVVSRDQLLDEAWSDVIVSDNALNQFIVKLRRALGDDAKQPRYIVTVPKKGYRLVAQVEDVVLEAPRLPPSLVPGSEERPKTYRSLKYGTLLVLLLLSPFIGKLFAELAFSPNFTERLQLTAQPGEESQPQFSPGGQYLAFTYSEDDGPRQLYLQRLPTPGTRSVSKPQALTGLDADRRSPAWSPDGNSLAFVWRQQHRCEIRVAQIDKDSATLSGEHKVAPCLDENDKTMVRFGGDDLTLYYNHRASPEKPYQVYRLRLSTGQAVPLTNPIDPGAGDVAFALSHDASQLMVVRDNRWQNQVLMFMEASHGYHLLAIYMTGSLHRNSFSWGEDISHFFLIEKPGRLERLDNNLLSQNILSDLPIHGPVYEPSHDQMVVVQGESELDIYKTANPFFTPDAKAQALVNSDAEEYAPSFGPDGKTLYFASRRTGRSQYWRMTETLQLQLTDFDEDNRLGQLHFNPQVAVANGNVDLLQFDTEESRWRETHLLSDYGGANPRWSRDGKHLYFASNASGDWQIWRWDRSSDQPTQITRSGGYCGQPDDKEQFLYLTRVHTPGLWRMNLADGSLAEVGTNITWQRCDGWQLAGSGIYYLTDRGEQHIHRYDLSSGTISEVLKLPQGYQAQFDISPDESEVLYTLPKKHQSELLLLRR</sequence>
<dbReference type="InterPro" id="IPR011659">
    <property type="entry name" value="WD40"/>
</dbReference>
<dbReference type="SUPFAM" id="SSF82171">
    <property type="entry name" value="DPP6 N-terminal domain-like"/>
    <property type="match status" value="2"/>
</dbReference>
<dbReference type="SMART" id="SM00862">
    <property type="entry name" value="Trans_reg_C"/>
    <property type="match status" value="1"/>
</dbReference>
<evidence type="ECO:0000256" key="2">
    <source>
        <dbReference type="ARBA" id="ARBA00023125"/>
    </source>
</evidence>
<dbReference type="PROSITE" id="PS51755">
    <property type="entry name" value="OMPR_PHOB"/>
    <property type="match status" value="1"/>
</dbReference>
<gene>
    <name evidence="5" type="ORF">B3C1_13274</name>
</gene>
<dbReference type="eggNOG" id="COG3710">
    <property type="taxonomic scope" value="Bacteria"/>
</dbReference>
<comment type="caution">
    <text evidence="5">The sequence shown here is derived from an EMBL/GenBank/DDBJ whole genome shotgun (WGS) entry which is preliminary data.</text>
</comment>
<dbReference type="Proteomes" id="UP000006755">
    <property type="component" value="Unassembled WGS sequence"/>
</dbReference>
<dbReference type="GO" id="GO:0003677">
    <property type="term" value="F:DNA binding"/>
    <property type="evidence" value="ECO:0007669"/>
    <property type="project" value="UniProtKB-UniRule"/>
</dbReference>
<evidence type="ECO:0000313" key="5">
    <source>
        <dbReference type="EMBL" id="EKE70969.1"/>
    </source>
</evidence>
<evidence type="ECO:0000259" key="4">
    <source>
        <dbReference type="PROSITE" id="PS51755"/>
    </source>
</evidence>
<organism evidence="5 6">
    <name type="scientific">Gallaecimonas xiamenensis 3-C-1</name>
    <dbReference type="NCBI Taxonomy" id="745411"/>
    <lineage>
        <taxon>Bacteria</taxon>
        <taxon>Pseudomonadati</taxon>
        <taxon>Pseudomonadota</taxon>
        <taxon>Gammaproteobacteria</taxon>
        <taxon>Enterobacterales</taxon>
        <taxon>Gallaecimonadaceae</taxon>
        <taxon>Gallaecimonas</taxon>
    </lineage>
</organism>
<dbReference type="eggNOG" id="COG0823">
    <property type="taxonomic scope" value="Bacteria"/>
</dbReference>
<evidence type="ECO:0000256" key="3">
    <source>
        <dbReference type="PROSITE-ProRule" id="PRU01091"/>
    </source>
</evidence>
<dbReference type="Pfam" id="PF00486">
    <property type="entry name" value="Trans_reg_C"/>
    <property type="match status" value="1"/>
</dbReference>
<comment type="similarity">
    <text evidence="1">Belongs to the TolB family.</text>
</comment>
<dbReference type="InterPro" id="IPR016032">
    <property type="entry name" value="Sig_transdc_resp-reg_C-effctor"/>
</dbReference>
<dbReference type="CDD" id="cd00383">
    <property type="entry name" value="trans_reg_C"/>
    <property type="match status" value="1"/>
</dbReference>